<comment type="caution">
    <text evidence="1">The sequence shown here is derived from an EMBL/GenBank/DDBJ whole genome shotgun (WGS) entry which is preliminary data.</text>
</comment>
<sequence length="168" mass="19828">MKVLMSVLIVFVVTSADVSAKCDYEKERADYWNKKLKEKVTERRRERHREAKNEFLACLRDDKNDEQSNSSANSIYFSDSRQSSVYRSSSSYQQKRYPQTMNVQISNYANFDGKKKLAWQRYFKESPQCLYNSGNMKVFVACSKIRKRELKAFNARWNEKTGQLNPVD</sequence>
<proteinExistence type="predicted"/>
<dbReference type="AlphaFoldDB" id="A0AAV3UUU0"/>
<evidence type="ECO:0000313" key="1">
    <source>
        <dbReference type="EMBL" id="GAC08914.1"/>
    </source>
</evidence>
<organism evidence="1 2">
    <name type="scientific">Paraglaciecola chathamensis S18K6</name>
    <dbReference type="NCBI Taxonomy" id="1127672"/>
    <lineage>
        <taxon>Bacteria</taxon>
        <taxon>Pseudomonadati</taxon>
        <taxon>Pseudomonadota</taxon>
        <taxon>Gammaproteobacteria</taxon>
        <taxon>Alteromonadales</taxon>
        <taxon>Alteromonadaceae</taxon>
        <taxon>Paraglaciecola</taxon>
    </lineage>
</organism>
<protein>
    <recommendedName>
        <fullName evidence="3">Secreted protein</fullName>
    </recommendedName>
</protein>
<evidence type="ECO:0008006" key="3">
    <source>
        <dbReference type="Google" id="ProtNLM"/>
    </source>
</evidence>
<reference evidence="1 2" key="1">
    <citation type="journal article" date="2017" name="Antonie Van Leeuwenhoek">
        <title>Rhizobium rhizosphaerae sp. nov., a novel species isolated from rice rhizosphere.</title>
        <authorList>
            <person name="Zhao J.J."/>
            <person name="Zhang J."/>
            <person name="Zhang R.J."/>
            <person name="Zhang C.W."/>
            <person name="Yin H.Q."/>
            <person name="Zhang X.X."/>
        </authorList>
    </citation>
    <scope>NUCLEOTIDE SEQUENCE [LARGE SCALE GENOMIC DNA]</scope>
    <source>
        <strain evidence="1 2">S18K6</strain>
    </source>
</reference>
<accession>A0AAV3UUU0</accession>
<name>A0AAV3UUU0_9ALTE</name>
<dbReference type="Proteomes" id="UP000006320">
    <property type="component" value="Unassembled WGS sequence"/>
</dbReference>
<gene>
    <name evidence="1" type="ORF">GCHA_0952</name>
</gene>
<dbReference type="EMBL" id="BAEM01000014">
    <property type="protein sequence ID" value="GAC08914.1"/>
    <property type="molecule type" value="Genomic_DNA"/>
</dbReference>
<evidence type="ECO:0000313" key="2">
    <source>
        <dbReference type="Proteomes" id="UP000006320"/>
    </source>
</evidence>